<dbReference type="EMBL" id="DVOT01000023">
    <property type="protein sequence ID" value="HIV26583.1"/>
    <property type="molecule type" value="Genomic_DNA"/>
</dbReference>
<feature type="transmembrane region" description="Helical" evidence="7">
    <location>
        <begin position="23"/>
        <end position="43"/>
    </location>
</feature>
<dbReference type="CDD" id="cd06261">
    <property type="entry name" value="TM_PBP2"/>
    <property type="match status" value="1"/>
</dbReference>
<evidence type="ECO:0000313" key="9">
    <source>
        <dbReference type="EMBL" id="HIV26583.1"/>
    </source>
</evidence>
<dbReference type="GO" id="GO:0055085">
    <property type="term" value="P:transmembrane transport"/>
    <property type="evidence" value="ECO:0007669"/>
    <property type="project" value="InterPro"/>
</dbReference>
<dbReference type="PROSITE" id="PS50928">
    <property type="entry name" value="ABC_TM1"/>
    <property type="match status" value="1"/>
</dbReference>
<feature type="transmembrane region" description="Helical" evidence="7">
    <location>
        <begin position="87"/>
        <end position="108"/>
    </location>
</feature>
<feature type="transmembrane region" description="Helical" evidence="7">
    <location>
        <begin position="278"/>
        <end position="299"/>
    </location>
</feature>
<dbReference type="InterPro" id="IPR035906">
    <property type="entry name" value="MetI-like_sf"/>
</dbReference>
<feature type="domain" description="ABC transmembrane type-1" evidence="8">
    <location>
        <begin position="83"/>
        <end position="299"/>
    </location>
</feature>
<dbReference type="InterPro" id="IPR000515">
    <property type="entry name" value="MetI-like"/>
</dbReference>
<evidence type="ECO:0000256" key="1">
    <source>
        <dbReference type="ARBA" id="ARBA00004651"/>
    </source>
</evidence>
<reference evidence="9" key="2">
    <citation type="journal article" date="2021" name="PeerJ">
        <title>Extensive microbial diversity within the chicken gut microbiome revealed by metagenomics and culture.</title>
        <authorList>
            <person name="Gilroy R."/>
            <person name="Ravi A."/>
            <person name="Getino M."/>
            <person name="Pursley I."/>
            <person name="Horton D.L."/>
            <person name="Alikhan N.F."/>
            <person name="Baker D."/>
            <person name="Gharbi K."/>
            <person name="Hall N."/>
            <person name="Watson M."/>
            <person name="Adriaenssens E.M."/>
            <person name="Foster-Nyarko E."/>
            <person name="Jarju S."/>
            <person name="Secka A."/>
            <person name="Antonio M."/>
            <person name="Oren A."/>
            <person name="Chaudhuri R.R."/>
            <person name="La Ragione R."/>
            <person name="Hildebrand F."/>
            <person name="Pallen M.J."/>
        </authorList>
    </citation>
    <scope>NUCLEOTIDE SEQUENCE</scope>
    <source>
        <strain evidence="9">CHK183-6373</strain>
    </source>
</reference>
<dbReference type="PANTHER" id="PTHR43227">
    <property type="entry name" value="BLL4140 PROTEIN"/>
    <property type="match status" value="1"/>
</dbReference>
<feature type="transmembrane region" description="Helical" evidence="7">
    <location>
        <begin position="128"/>
        <end position="150"/>
    </location>
</feature>
<evidence type="ECO:0000256" key="6">
    <source>
        <dbReference type="ARBA" id="ARBA00023136"/>
    </source>
</evidence>
<organism evidence="9 10">
    <name type="scientific">Candidatus Ornithocaccomicrobium faecavium</name>
    <dbReference type="NCBI Taxonomy" id="2840890"/>
    <lineage>
        <taxon>Bacteria</taxon>
        <taxon>Bacillati</taxon>
        <taxon>Bacillota</taxon>
        <taxon>Clostridia</taxon>
        <taxon>Candidatus Ornithocaccomicrobium</taxon>
    </lineage>
</organism>
<comment type="subcellular location">
    <subcellularLocation>
        <location evidence="1 7">Cell membrane</location>
        <topology evidence="1 7">Multi-pass membrane protein</topology>
    </subcellularLocation>
</comment>
<keyword evidence="2 7" id="KW-0813">Transport</keyword>
<protein>
    <submittedName>
        <fullName evidence="9">Sugar ABC transporter permease</fullName>
    </submittedName>
</protein>
<comment type="caution">
    <text evidence="9">The sequence shown here is derived from an EMBL/GenBank/DDBJ whole genome shotgun (WGS) entry which is preliminary data.</text>
</comment>
<proteinExistence type="inferred from homology"/>
<keyword evidence="5 7" id="KW-1133">Transmembrane helix</keyword>
<evidence type="ECO:0000259" key="8">
    <source>
        <dbReference type="PROSITE" id="PS50928"/>
    </source>
</evidence>
<dbReference type="AlphaFoldDB" id="A0A9D1P4Q3"/>
<evidence type="ECO:0000256" key="5">
    <source>
        <dbReference type="ARBA" id="ARBA00022989"/>
    </source>
</evidence>
<dbReference type="Pfam" id="PF00528">
    <property type="entry name" value="BPD_transp_1"/>
    <property type="match status" value="1"/>
</dbReference>
<dbReference type="GO" id="GO:0005886">
    <property type="term" value="C:plasma membrane"/>
    <property type="evidence" value="ECO:0007669"/>
    <property type="project" value="UniProtKB-SubCell"/>
</dbReference>
<keyword evidence="3" id="KW-1003">Cell membrane</keyword>
<gene>
    <name evidence="9" type="ORF">IAA64_01320</name>
</gene>
<dbReference type="Proteomes" id="UP000886884">
    <property type="component" value="Unassembled WGS sequence"/>
</dbReference>
<accession>A0A9D1P4Q3</accession>
<keyword evidence="6 7" id="KW-0472">Membrane</keyword>
<evidence type="ECO:0000256" key="3">
    <source>
        <dbReference type="ARBA" id="ARBA00022475"/>
    </source>
</evidence>
<evidence type="ECO:0000256" key="7">
    <source>
        <dbReference type="RuleBase" id="RU363032"/>
    </source>
</evidence>
<keyword evidence="4 7" id="KW-0812">Transmembrane</keyword>
<evidence type="ECO:0000313" key="10">
    <source>
        <dbReference type="Proteomes" id="UP000886884"/>
    </source>
</evidence>
<dbReference type="PANTHER" id="PTHR43227:SF11">
    <property type="entry name" value="BLL4140 PROTEIN"/>
    <property type="match status" value="1"/>
</dbReference>
<dbReference type="Gene3D" id="1.10.3720.10">
    <property type="entry name" value="MetI-like"/>
    <property type="match status" value="1"/>
</dbReference>
<feature type="transmembrane region" description="Helical" evidence="7">
    <location>
        <begin position="170"/>
        <end position="196"/>
    </location>
</feature>
<dbReference type="SUPFAM" id="SSF161098">
    <property type="entry name" value="MetI-like"/>
    <property type="match status" value="1"/>
</dbReference>
<evidence type="ECO:0000256" key="4">
    <source>
        <dbReference type="ARBA" id="ARBA00022692"/>
    </source>
</evidence>
<comment type="similarity">
    <text evidence="7">Belongs to the binding-protein-dependent transport system permease family.</text>
</comment>
<sequence length="314" mass="35526">MANFALIHTRKRNLAREIIKNRWIYLMMLPVVLYFVMFKYIPIGYLRMAFYDYKILRGFVGSDFVGLEYFVKFFGSRNFLNLLYNTIEFSLGAIFWQTLMPIVFALLINEVMQPKIKRAYQTISFMPYFISTVIVVTMINSVISPSTGMLNSLRKAMGLDTVYYLGNPKYFYAINYISGVWSCMGWNSVIYIAALASVDMEIYEAAVVDGASRMQRLLHVTIPCIRPTIAILLTLSVGGILAGGNLDKLILLQNDLNYTKSEMLNTYTYKLGIVNAKYSYATAIGLGTSVISCILVIIANRISSALSDSNFSVF</sequence>
<evidence type="ECO:0000256" key="2">
    <source>
        <dbReference type="ARBA" id="ARBA00022448"/>
    </source>
</evidence>
<dbReference type="InterPro" id="IPR050809">
    <property type="entry name" value="UgpAE/MalFG_permease"/>
</dbReference>
<name>A0A9D1P4Q3_9FIRM</name>
<feature type="transmembrane region" description="Helical" evidence="7">
    <location>
        <begin position="217"/>
        <end position="242"/>
    </location>
</feature>
<reference evidence="9" key="1">
    <citation type="submission" date="2020-10" db="EMBL/GenBank/DDBJ databases">
        <authorList>
            <person name="Gilroy R."/>
        </authorList>
    </citation>
    <scope>NUCLEOTIDE SEQUENCE</scope>
    <source>
        <strain evidence="9">CHK183-6373</strain>
    </source>
</reference>